<keyword evidence="2" id="KW-1185">Reference proteome</keyword>
<dbReference type="HOGENOM" id="CLU_2658384_0_0_1"/>
<dbReference type="Gramene" id="OGLUM12G12750.1">
    <property type="protein sequence ID" value="OGLUM12G12750.1"/>
    <property type="gene ID" value="OGLUM12G12750"/>
</dbReference>
<evidence type="ECO:0000313" key="2">
    <source>
        <dbReference type="Proteomes" id="UP000026961"/>
    </source>
</evidence>
<evidence type="ECO:0000313" key="1">
    <source>
        <dbReference type="EnsemblPlants" id="OGLUM12G12750.1"/>
    </source>
</evidence>
<accession>A0A0E0BSF7</accession>
<protein>
    <submittedName>
        <fullName evidence="1">Uncharacterized protein</fullName>
    </submittedName>
</protein>
<name>A0A0E0BSF7_9ORYZ</name>
<sequence length="83" mass="9064">MVAVRWRSEDALSEEVQPPDLVAAEEGWKGGDGSEKTTTAARAEDGCSWVEVIGCHKEAERRARPIDVAAKRLCSVDLAARRL</sequence>
<reference evidence="1" key="2">
    <citation type="submission" date="2018-05" db="EMBL/GenBank/DDBJ databases">
        <title>OgluRS3 (Oryza glumaepatula Reference Sequence Version 3).</title>
        <authorList>
            <person name="Zhang J."/>
            <person name="Kudrna D."/>
            <person name="Lee S."/>
            <person name="Talag J."/>
            <person name="Welchert J."/>
            <person name="Wing R.A."/>
        </authorList>
    </citation>
    <scope>NUCLEOTIDE SEQUENCE [LARGE SCALE GENOMIC DNA]</scope>
</reference>
<organism evidence="1">
    <name type="scientific">Oryza glumipatula</name>
    <dbReference type="NCBI Taxonomy" id="40148"/>
    <lineage>
        <taxon>Eukaryota</taxon>
        <taxon>Viridiplantae</taxon>
        <taxon>Streptophyta</taxon>
        <taxon>Embryophyta</taxon>
        <taxon>Tracheophyta</taxon>
        <taxon>Spermatophyta</taxon>
        <taxon>Magnoliopsida</taxon>
        <taxon>Liliopsida</taxon>
        <taxon>Poales</taxon>
        <taxon>Poaceae</taxon>
        <taxon>BOP clade</taxon>
        <taxon>Oryzoideae</taxon>
        <taxon>Oryzeae</taxon>
        <taxon>Oryzinae</taxon>
        <taxon>Oryza</taxon>
    </lineage>
</organism>
<reference evidence="1" key="1">
    <citation type="submission" date="2015-04" db="UniProtKB">
        <authorList>
            <consortium name="EnsemblPlants"/>
        </authorList>
    </citation>
    <scope>IDENTIFICATION</scope>
</reference>
<dbReference type="Proteomes" id="UP000026961">
    <property type="component" value="Chromosome 12"/>
</dbReference>
<dbReference type="EnsemblPlants" id="OGLUM12G12750.1">
    <property type="protein sequence ID" value="OGLUM12G12750.1"/>
    <property type="gene ID" value="OGLUM12G12750"/>
</dbReference>
<dbReference type="AlphaFoldDB" id="A0A0E0BSF7"/>
<proteinExistence type="predicted"/>